<organism evidence="1 2">
    <name type="scientific">Panagrolaimus sp. JU765</name>
    <dbReference type="NCBI Taxonomy" id="591449"/>
    <lineage>
        <taxon>Eukaryota</taxon>
        <taxon>Metazoa</taxon>
        <taxon>Ecdysozoa</taxon>
        <taxon>Nematoda</taxon>
        <taxon>Chromadorea</taxon>
        <taxon>Rhabditida</taxon>
        <taxon>Tylenchina</taxon>
        <taxon>Panagrolaimomorpha</taxon>
        <taxon>Panagrolaimoidea</taxon>
        <taxon>Panagrolaimidae</taxon>
        <taxon>Panagrolaimus</taxon>
    </lineage>
</organism>
<protein>
    <submittedName>
        <fullName evidence="2">BTB domain-containing protein</fullName>
    </submittedName>
</protein>
<name>A0AC34REK6_9BILA</name>
<proteinExistence type="predicted"/>
<reference evidence="2" key="1">
    <citation type="submission" date="2022-11" db="UniProtKB">
        <authorList>
            <consortium name="WormBaseParasite"/>
        </authorList>
    </citation>
    <scope>IDENTIFICATION</scope>
</reference>
<evidence type="ECO:0000313" key="1">
    <source>
        <dbReference type="Proteomes" id="UP000887576"/>
    </source>
</evidence>
<accession>A0AC34REK6</accession>
<dbReference type="WBParaSite" id="JU765_v2.g6148.t1">
    <property type="protein sequence ID" value="JU765_v2.g6148.t1"/>
    <property type="gene ID" value="JU765_v2.g6148"/>
</dbReference>
<sequence>MEGAMCVIGPIEFDAEDKVTVVFSCKAMNDSLLLYIEGGSTNPAIVNLKIKYGITKIKSRYIFHEYKKRICVEVSNFRTIFGNDMGKIKYSLVVRPVYKEAVAPKPYHPSVLYYNDNSKDVKIFCRGQFFYMHRVVFMASSDIFAKMTNFHDPIDMSGFEPGVVEAGIRFMYNRTLDDKCFVTLAFKVYNFAEHFWLKDTEHIFYWLYQKIDHTTVCDIANFTKMTNTIVHAECLSYCLNYMSDISTFTNYDKLDLEVNAKLTYIYFNGKKAETIP</sequence>
<dbReference type="Proteomes" id="UP000887576">
    <property type="component" value="Unplaced"/>
</dbReference>
<evidence type="ECO:0000313" key="2">
    <source>
        <dbReference type="WBParaSite" id="JU765_v2.g6148.t1"/>
    </source>
</evidence>